<keyword evidence="4 12" id="KW-0894">Sodium channel</keyword>
<keyword evidence="7" id="KW-0915">Sodium</keyword>
<feature type="transmembrane region" description="Helical" evidence="14">
    <location>
        <begin position="64"/>
        <end position="84"/>
    </location>
</feature>
<dbReference type="Gene3D" id="1.10.287.820">
    <property type="entry name" value="Acid-sensing ion channel domain"/>
    <property type="match status" value="1"/>
</dbReference>
<comment type="subcellular location">
    <subcellularLocation>
        <location evidence="1">Membrane</location>
        <topology evidence="1">Multi-pass membrane protein</topology>
    </subcellularLocation>
</comment>
<dbReference type="GO" id="GO:0015280">
    <property type="term" value="F:ligand-gated sodium channel activity"/>
    <property type="evidence" value="ECO:0007669"/>
    <property type="project" value="TreeGrafter"/>
</dbReference>
<dbReference type="Gene3D" id="2.60.470.10">
    <property type="entry name" value="Acid-sensing ion channels like domains"/>
    <property type="match status" value="1"/>
</dbReference>
<dbReference type="GO" id="GO:0005886">
    <property type="term" value="C:plasma membrane"/>
    <property type="evidence" value="ECO:0007669"/>
    <property type="project" value="TreeGrafter"/>
</dbReference>
<organism evidence="15">
    <name type="scientific">Timema cristinae</name>
    <name type="common">Walking stick</name>
    <dbReference type="NCBI Taxonomy" id="61476"/>
    <lineage>
        <taxon>Eukaryota</taxon>
        <taxon>Metazoa</taxon>
        <taxon>Ecdysozoa</taxon>
        <taxon>Arthropoda</taxon>
        <taxon>Hexapoda</taxon>
        <taxon>Insecta</taxon>
        <taxon>Pterygota</taxon>
        <taxon>Neoptera</taxon>
        <taxon>Polyneoptera</taxon>
        <taxon>Phasmatodea</taxon>
        <taxon>Timematodea</taxon>
        <taxon>Timematoidea</taxon>
        <taxon>Timematidae</taxon>
        <taxon>Timema</taxon>
    </lineage>
</organism>
<dbReference type="PANTHER" id="PTHR11690">
    <property type="entry name" value="AMILORIDE-SENSITIVE SODIUM CHANNEL-RELATED"/>
    <property type="match status" value="1"/>
</dbReference>
<evidence type="ECO:0000256" key="12">
    <source>
        <dbReference type="RuleBase" id="RU000679"/>
    </source>
</evidence>
<gene>
    <name evidence="15" type="ORF">TCEB3V08_LOCUS7414</name>
</gene>
<evidence type="ECO:0000256" key="1">
    <source>
        <dbReference type="ARBA" id="ARBA00004141"/>
    </source>
</evidence>
<dbReference type="Pfam" id="PF00858">
    <property type="entry name" value="ASC"/>
    <property type="match status" value="1"/>
</dbReference>
<proteinExistence type="inferred from homology"/>
<evidence type="ECO:0000256" key="5">
    <source>
        <dbReference type="ARBA" id="ARBA00022692"/>
    </source>
</evidence>
<evidence type="ECO:0000256" key="8">
    <source>
        <dbReference type="ARBA" id="ARBA00023065"/>
    </source>
</evidence>
<evidence type="ECO:0008006" key="16">
    <source>
        <dbReference type="Google" id="ProtNLM"/>
    </source>
</evidence>
<evidence type="ECO:0000313" key="15">
    <source>
        <dbReference type="EMBL" id="CAD7404260.1"/>
    </source>
</evidence>
<accession>A0A7R9CZB3</accession>
<evidence type="ECO:0000256" key="13">
    <source>
        <dbReference type="SAM" id="MobiDB-lite"/>
    </source>
</evidence>
<dbReference type="InterPro" id="IPR001873">
    <property type="entry name" value="ENaC"/>
</dbReference>
<comment type="similarity">
    <text evidence="2 12">Belongs to the amiloride-sensitive sodium channel (TC 1.A.6) family.</text>
</comment>
<dbReference type="EMBL" id="OC319102">
    <property type="protein sequence ID" value="CAD7404260.1"/>
    <property type="molecule type" value="Genomic_DNA"/>
</dbReference>
<evidence type="ECO:0000256" key="7">
    <source>
        <dbReference type="ARBA" id="ARBA00023053"/>
    </source>
</evidence>
<keyword evidence="9 14" id="KW-0472">Membrane</keyword>
<protein>
    <recommendedName>
        <fullName evidence="16">Sodium channel protein Nach</fullName>
    </recommendedName>
</protein>
<evidence type="ECO:0000256" key="4">
    <source>
        <dbReference type="ARBA" id="ARBA00022461"/>
    </source>
</evidence>
<keyword evidence="5 12" id="KW-0812">Transmembrane</keyword>
<keyword evidence="6 14" id="KW-1133">Transmembrane helix</keyword>
<keyword evidence="10 12" id="KW-0739">Sodium transport</keyword>
<dbReference type="AlphaFoldDB" id="A0A7R9CZB3"/>
<keyword evidence="11 12" id="KW-0407">Ion channel</keyword>
<evidence type="ECO:0000256" key="9">
    <source>
        <dbReference type="ARBA" id="ARBA00023136"/>
    </source>
</evidence>
<sequence>MYSEKKTTEVWRIRRQWMEFRSRDSSLESKNSSAIMVFKEYSSKAAIHGVKYIFKDGSLALDRLLWVVAVMVCATGVVFLSIPMCEEYFTSPLLISVESTHYPLYELPFPAVTLCINKVKRRAGEEILARYLNVTLTPEWTNYTWHVMSILSKFGHPYLHLMKEHLQIAAPILHLFKGLNLTQFMLQVFPRCDEVFLRCFWYGHSMNCCQIFNLQRTEGGFCYSFNSLTAENKKHCHPKHFDDSSGSDDFPECRLRHNVQSGTTTGLEVFLKPLNVDDQLESRRSGVKGLIFLHNPLEVPDISQSFHLAQLNYTKLSIKVSPTLIQSDLSVQNLEIRERSCVFPGEVRLKTHPNMYTLRNCLIECRFQFFGKKCGCYPYIYYSTADETVCLLLALQRIRTDLRWLVLRFYWFSCAEHLGQGGRGRDELSFSTTTRTDEAEIM</sequence>
<keyword evidence="8 12" id="KW-0406">Ion transport</keyword>
<evidence type="ECO:0000256" key="2">
    <source>
        <dbReference type="ARBA" id="ARBA00007193"/>
    </source>
</evidence>
<feature type="region of interest" description="Disordered" evidence="13">
    <location>
        <begin position="420"/>
        <end position="442"/>
    </location>
</feature>
<evidence type="ECO:0000256" key="6">
    <source>
        <dbReference type="ARBA" id="ARBA00022989"/>
    </source>
</evidence>
<name>A0A7R9CZB3_TIMCR</name>
<evidence type="ECO:0000256" key="10">
    <source>
        <dbReference type="ARBA" id="ARBA00023201"/>
    </source>
</evidence>
<dbReference type="PANTHER" id="PTHR11690:SF288">
    <property type="entry name" value="AMILORIDE-SENSITIVE NA+ CHANNEL-RELATED"/>
    <property type="match status" value="1"/>
</dbReference>
<evidence type="ECO:0000256" key="11">
    <source>
        <dbReference type="ARBA" id="ARBA00023303"/>
    </source>
</evidence>
<reference evidence="15" key="1">
    <citation type="submission" date="2020-11" db="EMBL/GenBank/DDBJ databases">
        <authorList>
            <person name="Tran Van P."/>
        </authorList>
    </citation>
    <scope>NUCLEOTIDE SEQUENCE</scope>
</reference>
<evidence type="ECO:0000256" key="14">
    <source>
        <dbReference type="SAM" id="Phobius"/>
    </source>
</evidence>
<evidence type="ECO:0000256" key="3">
    <source>
        <dbReference type="ARBA" id="ARBA00022448"/>
    </source>
</evidence>
<keyword evidence="3 12" id="KW-0813">Transport</keyword>